<dbReference type="Gene3D" id="3.90.420.10">
    <property type="entry name" value="Oxidoreductase, molybdopterin-binding domain"/>
    <property type="match status" value="1"/>
</dbReference>
<feature type="signal peptide" evidence="1">
    <location>
        <begin position="1"/>
        <end position="22"/>
    </location>
</feature>
<dbReference type="Proteomes" id="UP001265259">
    <property type="component" value="Unassembled WGS sequence"/>
</dbReference>
<reference evidence="3 4" key="1">
    <citation type="submission" date="2023-09" db="EMBL/GenBank/DDBJ databases">
        <authorList>
            <person name="Rey-Velasco X."/>
        </authorList>
    </citation>
    <scope>NUCLEOTIDE SEQUENCE [LARGE SCALE GENOMIC DNA]</scope>
    <source>
        <strain evidence="3 4">F158</strain>
    </source>
</reference>
<feature type="domain" description="Oxidoreductase molybdopterin-binding" evidence="2">
    <location>
        <begin position="75"/>
        <end position="142"/>
    </location>
</feature>
<dbReference type="RefSeq" id="WP_311691032.1">
    <property type="nucleotide sequence ID" value="NZ_JAVRHL010000002.1"/>
</dbReference>
<dbReference type="EMBL" id="JAVRHL010000002">
    <property type="protein sequence ID" value="MDT0682980.1"/>
    <property type="molecule type" value="Genomic_DNA"/>
</dbReference>
<dbReference type="InterPro" id="IPR036374">
    <property type="entry name" value="OxRdtase_Mopterin-bd_sf"/>
</dbReference>
<dbReference type="Pfam" id="PF00174">
    <property type="entry name" value="Oxidored_molyb"/>
    <property type="match status" value="1"/>
</dbReference>
<feature type="chain" id="PRO_5045843370" evidence="1">
    <location>
        <begin position="23"/>
        <end position="169"/>
    </location>
</feature>
<keyword evidence="1" id="KW-0732">Signal</keyword>
<evidence type="ECO:0000259" key="2">
    <source>
        <dbReference type="Pfam" id="PF00174"/>
    </source>
</evidence>
<organism evidence="3 4">
    <name type="scientific">Tropicimonas omnivorans</name>
    <dbReference type="NCBI Taxonomy" id="3075590"/>
    <lineage>
        <taxon>Bacteria</taxon>
        <taxon>Pseudomonadati</taxon>
        <taxon>Pseudomonadota</taxon>
        <taxon>Alphaproteobacteria</taxon>
        <taxon>Rhodobacterales</taxon>
        <taxon>Roseobacteraceae</taxon>
        <taxon>Tropicimonas</taxon>
    </lineage>
</organism>
<evidence type="ECO:0000313" key="3">
    <source>
        <dbReference type="EMBL" id="MDT0682980.1"/>
    </source>
</evidence>
<name>A0ABU3DH24_9RHOB</name>
<proteinExistence type="predicted"/>
<accession>A0ABU3DH24</accession>
<sequence>MIQLLRASALAAFALCAGPGSAQELPAPTGETLLTVTGAIARTNDEGAALFDRAMLEGLEPVTIETETIWTEGPQTFTGVSLARLLDELGGEGETLMATAINDYAVEIPAGDVVEGGAIVAYLNNGEPMSVRDKGPLWIVYPYDASPDYRTEAIYSRSIWQLDRIDVLP</sequence>
<dbReference type="SUPFAM" id="SSF56524">
    <property type="entry name" value="Oxidoreductase molybdopterin-binding domain"/>
    <property type="match status" value="1"/>
</dbReference>
<gene>
    <name evidence="3" type="ORF">RM543_09800</name>
</gene>
<dbReference type="InterPro" id="IPR000572">
    <property type="entry name" value="OxRdtase_Mopterin-bd_dom"/>
</dbReference>
<evidence type="ECO:0000256" key="1">
    <source>
        <dbReference type="SAM" id="SignalP"/>
    </source>
</evidence>
<protein>
    <submittedName>
        <fullName evidence="3">Oxidoreductase</fullName>
    </submittedName>
</protein>
<keyword evidence="4" id="KW-1185">Reference proteome</keyword>
<evidence type="ECO:0000313" key="4">
    <source>
        <dbReference type="Proteomes" id="UP001265259"/>
    </source>
</evidence>
<comment type="caution">
    <text evidence="3">The sequence shown here is derived from an EMBL/GenBank/DDBJ whole genome shotgun (WGS) entry which is preliminary data.</text>
</comment>